<evidence type="ECO:0000313" key="1">
    <source>
        <dbReference type="EMBL" id="SHJ09874.1"/>
    </source>
</evidence>
<dbReference type="InterPro" id="IPR043148">
    <property type="entry name" value="TagF_C"/>
</dbReference>
<dbReference type="GO" id="GO:0015774">
    <property type="term" value="P:polysaccharide transport"/>
    <property type="evidence" value="ECO:0007669"/>
    <property type="project" value="InterPro"/>
</dbReference>
<proteinExistence type="predicted"/>
<reference evidence="1 2" key="1">
    <citation type="submission" date="2016-11" db="EMBL/GenBank/DDBJ databases">
        <authorList>
            <person name="Jaros S."/>
            <person name="Januszkiewicz K."/>
            <person name="Wedrychowicz H."/>
        </authorList>
    </citation>
    <scope>NUCLEOTIDE SEQUENCE [LARGE SCALE GENOMIC DNA]</scope>
    <source>
        <strain evidence="1 2">DSM 21425</strain>
    </source>
</reference>
<dbReference type="OrthoDB" id="9071293at2"/>
<dbReference type="EMBL" id="FQYY01000008">
    <property type="protein sequence ID" value="SHJ09874.1"/>
    <property type="molecule type" value="Genomic_DNA"/>
</dbReference>
<gene>
    <name evidence="1" type="ORF">SAMN04488096_10862</name>
</gene>
<name>A0A1M6GIU6_9FLAO</name>
<protein>
    <submittedName>
        <fullName evidence="1">Capsular polysaccharide export protein</fullName>
    </submittedName>
</protein>
<dbReference type="RefSeq" id="WP_073152492.1">
    <property type="nucleotide sequence ID" value="NZ_FQYY01000008.1"/>
</dbReference>
<organism evidence="1 2">
    <name type="scientific">Mesonia phycicola</name>
    <dbReference type="NCBI Taxonomy" id="579105"/>
    <lineage>
        <taxon>Bacteria</taxon>
        <taxon>Pseudomonadati</taxon>
        <taxon>Bacteroidota</taxon>
        <taxon>Flavobacteriia</taxon>
        <taxon>Flavobacteriales</taxon>
        <taxon>Flavobacteriaceae</taxon>
        <taxon>Mesonia</taxon>
    </lineage>
</organism>
<dbReference type="STRING" id="579105.SAMN04488096_10862"/>
<dbReference type="Pfam" id="PF05159">
    <property type="entry name" value="Capsule_synth"/>
    <property type="match status" value="1"/>
</dbReference>
<dbReference type="GO" id="GO:0000271">
    <property type="term" value="P:polysaccharide biosynthetic process"/>
    <property type="evidence" value="ECO:0007669"/>
    <property type="project" value="InterPro"/>
</dbReference>
<evidence type="ECO:0000313" key="2">
    <source>
        <dbReference type="Proteomes" id="UP000184225"/>
    </source>
</evidence>
<dbReference type="Proteomes" id="UP000184225">
    <property type="component" value="Unassembled WGS sequence"/>
</dbReference>
<accession>A0A1M6GIU6</accession>
<dbReference type="InterPro" id="IPR007833">
    <property type="entry name" value="Capsule_polysaccharide_synth"/>
</dbReference>
<sequence>MNVFCIGYYDKFSRFFAHIEKHLKQKYPDLKFSIASIYASGYVYSKLRNIPSYAIAYQAWLLAFKNRKKYDEIISTETYYKEFHIKQLISSYKKNHSNLINKQALAYIDILDEKLKNVNLLLLIGDLRLPIEIAKTIAKKRKITTYFIEQGPYQTTLFDTQGVNANASIRGYHSTETKNLKEKEDFINHFTTKEKKKKYNRSPLYRGLDYLLEVLLNKTPILPPDLKIKNPLFKFKNRKLVSKSFSNYRDTSQKNIFLLICQVPFDVNMTHHSPFYKNHEEILQDVYSNLPENSILVVREHPIYKGKYGTKFYNFILEKKNIFLDTHPDFNKILAATNVVIVNNSTVGLEAIVKNKTVVALANSYYDDSDICLKLTEKEQLNLLLKKALTYKIDKTSKVNFLHEFFKHHLIEGFITDEYLTAPKTIAEKINSNFIE</sequence>
<keyword evidence="2" id="KW-1185">Reference proteome</keyword>
<dbReference type="AlphaFoldDB" id="A0A1M6GIU6"/>
<dbReference type="Gene3D" id="3.40.50.12580">
    <property type="match status" value="1"/>
</dbReference>